<keyword evidence="2 4" id="KW-0694">RNA-binding</keyword>
<feature type="compositionally biased region" description="Basic residues" evidence="5">
    <location>
        <begin position="137"/>
        <end position="146"/>
    </location>
</feature>
<evidence type="ECO:0000256" key="5">
    <source>
        <dbReference type="SAM" id="MobiDB-lite"/>
    </source>
</evidence>
<keyword evidence="8" id="KW-1185">Reference proteome</keyword>
<feature type="compositionally biased region" description="Acidic residues" evidence="5">
    <location>
        <begin position="385"/>
        <end position="396"/>
    </location>
</feature>
<dbReference type="OrthoDB" id="21467at2759"/>
<dbReference type="Pfam" id="PF00076">
    <property type="entry name" value="RRM_1"/>
    <property type="match status" value="1"/>
</dbReference>
<name>A0A4Y9ZEQ5_9AGAM</name>
<evidence type="ECO:0000256" key="1">
    <source>
        <dbReference type="ARBA" id="ARBA00004604"/>
    </source>
</evidence>
<dbReference type="SUPFAM" id="SSF54928">
    <property type="entry name" value="RNA-binding domain, RBD"/>
    <property type="match status" value="1"/>
</dbReference>
<dbReference type="InterPro" id="IPR035979">
    <property type="entry name" value="RBD_domain_sf"/>
</dbReference>
<comment type="caution">
    <text evidence="7">The sequence shown here is derived from an EMBL/GenBank/DDBJ whole genome shotgun (WGS) entry which is preliminary data.</text>
</comment>
<feature type="compositionally biased region" description="Basic and acidic residues" evidence="5">
    <location>
        <begin position="332"/>
        <end position="342"/>
    </location>
</feature>
<feature type="compositionally biased region" description="Basic and acidic residues" evidence="5">
    <location>
        <begin position="112"/>
        <end position="136"/>
    </location>
</feature>
<evidence type="ECO:0000259" key="6">
    <source>
        <dbReference type="PROSITE" id="PS50102"/>
    </source>
</evidence>
<feature type="compositionally biased region" description="Pro residues" evidence="5">
    <location>
        <begin position="27"/>
        <end position="37"/>
    </location>
</feature>
<feature type="compositionally biased region" description="Basic and acidic residues" evidence="5">
    <location>
        <begin position="308"/>
        <end position="317"/>
    </location>
</feature>
<dbReference type="Gene3D" id="3.30.70.330">
    <property type="match status" value="1"/>
</dbReference>
<feature type="compositionally biased region" description="Acidic residues" evidence="5">
    <location>
        <begin position="353"/>
        <end position="377"/>
    </location>
</feature>
<dbReference type="AlphaFoldDB" id="A0A4Y9ZEQ5"/>
<evidence type="ECO:0000256" key="3">
    <source>
        <dbReference type="ARBA" id="ARBA00023242"/>
    </source>
</evidence>
<dbReference type="PANTHER" id="PTHR46754">
    <property type="entry name" value="MKI67 FHA DOMAIN-INTERACTING NUCLEOLAR PHOSPHOPROTEIN"/>
    <property type="match status" value="1"/>
</dbReference>
<dbReference type="STRING" id="205917.A0A4Y9ZEQ5"/>
<dbReference type="GO" id="GO:0005730">
    <property type="term" value="C:nucleolus"/>
    <property type="evidence" value="ECO:0007669"/>
    <property type="project" value="UniProtKB-SubCell"/>
</dbReference>
<dbReference type="InterPro" id="IPR012677">
    <property type="entry name" value="Nucleotide-bd_a/b_plait_sf"/>
</dbReference>
<dbReference type="Proteomes" id="UP000298327">
    <property type="component" value="Unassembled WGS sequence"/>
</dbReference>
<dbReference type="InterPro" id="IPR000504">
    <property type="entry name" value="RRM_dom"/>
</dbReference>
<proteinExistence type="predicted"/>
<accession>A0A4Y9ZEQ5</accession>
<dbReference type="EMBL" id="SEOQ01000019">
    <property type="protein sequence ID" value="TFY72291.1"/>
    <property type="molecule type" value="Genomic_DNA"/>
</dbReference>
<comment type="subcellular location">
    <subcellularLocation>
        <location evidence="1">Nucleus</location>
        <location evidence="1">Nucleolus</location>
    </subcellularLocation>
</comment>
<reference evidence="7 8" key="1">
    <citation type="submission" date="2019-02" db="EMBL/GenBank/DDBJ databases">
        <title>Genome sequencing of the rare red list fungi Dentipellis fragilis.</title>
        <authorList>
            <person name="Buettner E."/>
            <person name="Kellner H."/>
        </authorList>
    </citation>
    <scope>NUCLEOTIDE SEQUENCE [LARGE SCALE GENOMIC DNA]</scope>
    <source>
        <strain evidence="7 8">DSM 105465</strain>
    </source>
</reference>
<dbReference type="PROSITE" id="PS50102">
    <property type="entry name" value="RRM"/>
    <property type="match status" value="1"/>
</dbReference>
<dbReference type="SMART" id="SM00360">
    <property type="entry name" value="RRM"/>
    <property type="match status" value="1"/>
</dbReference>
<feature type="region of interest" description="Disordered" evidence="5">
    <location>
        <begin position="26"/>
        <end position="407"/>
    </location>
</feature>
<evidence type="ECO:0000313" key="8">
    <source>
        <dbReference type="Proteomes" id="UP000298327"/>
    </source>
</evidence>
<evidence type="ECO:0000256" key="4">
    <source>
        <dbReference type="PROSITE-ProRule" id="PRU00176"/>
    </source>
</evidence>
<evidence type="ECO:0000256" key="2">
    <source>
        <dbReference type="ARBA" id="ARBA00022884"/>
    </source>
</evidence>
<protein>
    <recommendedName>
        <fullName evidence="6">RRM domain-containing protein</fullName>
    </recommendedName>
</protein>
<keyword evidence="3" id="KW-0539">Nucleus</keyword>
<evidence type="ECO:0000313" key="7">
    <source>
        <dbReference type="EMBL" id="TFY72291.1"/>
    </source>
</evidence>
<feature type="region of interest" description="Disordered" evidence="5">
    <location>
        <begin position="538"/>
        <end position="563"/>
    </location>
</feature>
<feature type="compositionally biased region" description="Polar residues" evidence="5">
    <location>
        <begin position="246"/>
        <end position="256"/>
    </location>
</feature>
<sequence length="589" mass="64434">MVIVPCLPRPSHFLLQLIRRRCLHSRPPLPPSPPPFPSSIMPDDITTKAKKTRKARDSKAVDAEVPVNASKKQKPADAPIVESAASKDVADGEKKRKRRRSEVVEPTVDAPKVAEKVAEAKETDTAKSVDIEDAGREKKKRTKRKEKAAQAVEQPQVTEAEVKVDAPAAKEAAAGEEAEGQKKKRRSKKDKAAEGAAEQGKTAEVSAPSGPTATEFAKAVEEARAGEKKKRKKSAKDDVTAVPPVLTTSEEPSTSVEVKGNKEAASTHAVVSAPSKKDSRKGKKVAEAVVSSSPEVVEKGKGKGKGKKQADAEDATPKDVPQAAKVSPVKEVGQKKKADKAAKKAAKPLSPEPEPEPSQSDEDLEETAIAEDSDDEDVHLHGFSTDEDSSDEEMDGGDIPGIDVGKLPTIAKDDATVKRKLEKAKRKPTEDRGVVYLGRIPHGFYEKQMKAYFSQFGEVTRLRLSRNKKTGRSKHYGFIEFDSSSVAQIVAETMDNYLLMGHILKCKVIPKDEVHPELWVGANRKWRPIPQGRVARVKHNKPRTEEEQQAAENRLLKRQSSRKRKIAEAGIKYDFDTVAYKKKPKATES</sequence>
<dbReference type="CDD" id="cd12307">
    <property type="entry name" value="RRM_NIFK_like"/>
    <property type="match status" value="1"/>
</dbReference>
<gene>
    <name evidence="7" type="ORF">EVG20_g724</name>
</gene>
<feature type="domain" description="RRM" evidence="6">
    <location>
        <begin position="433"/>
        <end position="511"/>
    </location>
</feature>
<dbReference type="GO" id="GO:0003723">
    <property type="term" value="F:RNA binding"/>
    <property type="evidence" value="ECO:0007669"/>
    <property type="project" value="UniProtKB-UniRule"/>
</dbReference>
<organism evidence="7 8">
    <name type="scientific">Dentipellis fragilis</name>
    <dbReference type="NCBI Taxonomy" id="205917"/>
    <lineage>
        <taxon>Eukaryota</taxon>
        <taxon>Fungi</taxon>
        <taxon>Dikarya</taxon>
        <taxon>Basidiomycota</taxon>
        <taxon>Agaricomycotina</taxon>
        <taxon>Agaricomycetes</taxon>
        <taxon>Russulales</taxon>
        <taxon>Hericiaceae</taxon>
        <taxon>Dentipellis</taxon>
    </lineage>
</organism>